<evidence type="ECO:0000313" key="2">
    <source>
        <dbReference type="Proteomes" id="UP000006263"/>
    </source>
</evidence>
<gene>
    <name evidence="1" type="ORF">GMES_3296</name>
</gene>
<evidence type="ECO:0000313" key="1">
    <source>
        <dbReference type="EMBL" id="GAC25574.1"/>
    </source>
</evidence>
<dbReference type="AlphaFoldDB" id="K6XYA1"/>
<reference evidence="1 2" key="1">
    <citation type="journal article" date="2017" name="Antonie Van Leeuwenhoek">
        <title>Rhizobium rhizosphaerae sp. nov., a novel species isolated from rice rhizosphere.</title>
        <authorList>
            <person name="Zhao J.J."/>
            <person name="Zhang J."/>
            <person name="Zhang R.J."/>
            <person name="Zhang C.W."/>
            <person name="Yin H.Q."/>
            <person name="Zhang X.X."/>
        </authorList>
    </citation>
    <scope>NUCLEOTIDE SEQUENCE [LARGE SCALE GENOMIC DNA]</scope>
    <source>
        <strain evidence="1 2">KMM 241</strain>
    </source>
</reference>
<sequence>MGQKSANKIIFLKSTIEHLTLCQGANANVVGRSPVSICPSRVFCGELRQLVIFQFK</sequence>
<comment type="caution">
    <text evidence="1">The sequence shown here is derived from an EMBL/GenBank/DDBJ whole genome shotgun (WGS) entry which is preliminary data.</text>
</comment>
<name>K6XYA1_9ALTE</name>
<dbReference type="EMBL" id="BAEP01000064">
    <property type="protein sequence ID" value="GAC25574.1"/>
    <property type="molecule type" value="Genomic_DNA"/>
</dbReference>
<proteinExistence type="predicted"/>
<dbReference type="Proteomes" id="UP000006263">
    <property type="component" value="Unassembled WGS sequence"/>
</dbReference>
<accession>K6XYA1</accession>
<protein>
    <submittedName>
        <fullName evidence="1">Uncharacterized protein</fullName>
    </submittedName>
</protein>
<organism evidence="1 2">
    <name type="scientific">Paraglaciecola mesophila KMM 241</name>
    <dbReference type="NCBI Taxonomy" id="1128912"/>
    <lineage>
        <taxon>Bacteria</taxon>
        <taxon>Pseudomonadati</taxon>
        <taxon>Pseudomonadota</taxon>
        <taxon>Gammaproteobacteria</taxon>
        <taxon>Alteromonadales</taxon>
        <taxon>Alteromonadaceae</taxon>
        <taxon>Paraglaciecola</taxon>
    </lineage>
</organism>